<feature type="transmembrane region" description="Helical" evidence="1">
    <location>
        <begin position="516"/>
        <end position="544"/>
    </location>
</feature>
<evidence type="ECO:0000256" key="1">
    <source>
        <dbReference type="SAM" id="Phobius"/>
    </source>
</evidence>
<dbReference type="PANTHER" id="PTHR35043">
    <property type="entry name" value="TRANSCRIPTION FACTOR DOMAIN-CONTAINING PROTEIN"/>
    <property type="match status" value="1"/>
</dbReference>
<dbReference type="KEGG" id="pco:PHACADRAFT_208545"/>
<accession>K5W770</accession>
<dbReference type="EMBL" id="JH930472">
    <property type="protein sequence ID" value="EKM55015.1"/>
    <property type="molecule type" value="Genomic_DNA"/>
</dbReference>
<dbReference type="InParanoid" id="K5W770"/>
<feature type="transmembrane region" description="Helical" evidence="1">
    <location>
        <begin position="257"/>
        <end position="277"/>
    </location>
</feature>
<dbReference type="PANTHER" id="PTHR35043:SF9">
    <property type="match status" value="1"/>
</dbReference>
<dbReference type="Proteomes" id="UP000008370">
    <property type="component" value="Unassembled WGS sequence"/>
</dbReference>
<feature type="transmembrane region" description="Helical" evidence="1">
    <location>
        <begin position="478"/>
        <end position="504"/>
    </location>
</feature>
<feature type="transmembrane region" description="Helical" evidence="1">
    <location>
        <begin position="27"/>
        <end position="47"/>
    </location>
</feature>
<reference evidence="2 3" key="1">
    <citation type="journal article" date="2012" name="BMC Genomics">
        <title>Comparative genomics of the white-rot fungi, Phanerochaete carnosa and P. chrysosporium, to elucidate the genetic basis of the distinct wood types they colonize.</title>
        <authorList>
            <person name="Suzuki H."/>
            <person name="MacDonald J."/>
            <person name="Syed K."/>
            <person name="Salamov A."/>
            <person name="Hori C."/>
            <person name="Aerts A."/>
            <person name="Henrissat B."/>
            <person name="Wiebenga A."/>
            <person name="vanKuyk P.A."/>
            <person name="Barry K."/>
            <person name="Lindquist E."/>
            <person name="LaButti K."/>
            <person name="Lapidus A."/>
            <person name="Lucas S."/>
            <person name="Coutinho P."/>
            <person name="Gong Y."/>
            <person name="Samejima M."/>
            <person name="Mahadevan R."/>
            <person name="Abou-Zaid M."/>
            <person name="de Vries R.P."/>
            <person name="Igarashi K."/>
            <person name="Yadav J.S."/>
            <person name="Grigoriev I.V."/>
            <person name="Master E.R."/>
        </authorList>
    </citation>
    <scope>NUCLEOTIDE SEQUENCE [LARGE SCALE GENOMIC DNA]</scope>
    <source>
        <strain evidence="2 3">HHB-10118-sp</strain>
    </source>
</reference>
<gene>
    <name evidence="2" type="ORF">PHACADRAFT_208545</name>
</gene>
<feature type="transmembrane region" description="Helical" evidence="1">
    <location>
        <begin position="446"/>
        <end position="466"/>
    </location>
</feature>
<organism evidence="2 3">
    <name type="scientific">Phanerochaete carnosa (strain HHB-10118-sp)</name>
    <name type="common">White-rot fungus</name>
    <name type="synonym">Peniophora carnosa</name>
    <dbReference type="NCBI Taxonomy" id="650164"/>
    <lineage>
        <taxon>Eukaryota</taxon>
        <taxon>Fungi</taxon>
        <taxon>Dikarya</taxon>
        <taxon>Basidiomycota</taxon>
        <taxon>Agaricomycotina</taxon>
        <taxon>Agaricomycetes</taxon>
        <taxon>Polyporales</taxon>
        <taxon>Phanerochaetaceae</taxon>
        <taxon>Phanerochaete</taxon>
    </lineage>
</organism>
<evidence type="ECO:0000313" key="3">
    <source>
        <dbReference type="Proteomes" id="UP000008370"/>
    </source>
</evidence>
<evidence type="ECO:0000313" key="2">
    <source>
        <dbReference type="EMBL" id="EKM55015.1"/>
    </source>
</evidence>
<dbReference type="GeneID" id="18912763"/>
<sequence>MYTLAPQNASAVDAGSWYPSPASRGTWQIISTCISTLVICVWSAIHIDIPPNRRMRTFPEKARWLIVGLLGPDWLLYTAFYQLCCAWELSEHASDCLPVGKLAAALTWQERLWRCVSAWGGRGKDSTHLPNSTEEEHTLCAEAEIDSDKADTDSATIQSCVRKNTWTFTHSYYAAMGGFVLDSSQTPVFGTETRLVLAPWMIQFLMKHDPDLIPDISKDDIVCQSKSGGLAKALLVVQLLYFAVSCTARLAQALPLSLLEVWTLAHALGAIFVYAIWWKKPLDIPKPTEITGKRAHEFAAYFQVVCRPIASRAVGLWDDSGTAEMDYLEITSCAPEGDSGIVLDEGQETLTLLPTQSIQVEAYAFAIKAEMTPDPEDCDVFGKTHRPWQARERGPDGRIMLGKTDVLRWRLAARAATRIGGFRKLESYNQYTKAGGLQTVEGNISLGELTILLTLVTAYVLPHLLGWNATFPTRVERVLWHVTSVAAVAFPITLVGTTALGALVDGASDRMVPHAFSILINCTWVTLVYLSVILYILANVYFLVESLRQLSYLPDSAFLLPNFSIYFPHFS</sequence>
<keyword evidence="1" id="KW-1133">Transmembrane helix</keyword>
<protein>
    <submittedName>
        <fullName evidence="2">Uncharacterized protein</fullName>
    </submittedName>
</protein>
<proteinExistence type="predicted"/>
<dbReference type="AlphaFoldDB" id="K5W770"/>
<keyword evidence="1" id="KW-0472">Membrane</keyword>
<dbReference type="OrthoDB" id="2733714at2759"/>
<dbReference type="HOGENOM" id="CLU_022883_5_2_1"/>
<dbReference type="RefSeq" id="XP_007395362.1">
    <property type="nucleotide sequence ID" value="XM_007395300.1"/>
</dbReference>
<name>K5W770_PHACS</name>
<keyword evidence="1" id="KW-0812">Transmembrane</keyword>
<keyword evidence="3" id="KW-1185">Reference proteome</keyword>